<organism evidence="2 3">
    <name type="scientific">Dictyobacter formicarum</name>
    <dbReference type="NCBI Taxonomy" id="2778368"/>
    <lineage>
        <taxon>Bacteria</taxon>
        <taxon>Bacillati</taxon>
        <taxon>Chloroflexota</taxon>
        <taxon>Ktedonobacteria</taxon>
        <taxon>Ktedonobacterales</taxon>
        <taxon>Dictyobacteraceae</taxon>
        <taxon>Dictyobacter</taxon>
    </lineage>
</organism>
<name>A0ABQ3VQE9_9CHLR</name>
<dbReference type="EMBL" id="BNJJ01000021">
    <property type="protein sequence ID" value="GHO88035.1"/>
    <property type="molecule type" value="Genomic_DNA"/>
</dbReference>
<dbReference type="SUPFAM" id="SSF47413">
    <property type="entry name" value="lambda repressor-like DNA-binding domains"/>
    <property type="match status" value="1"/>
</dbReference>
<dbReference type="InterPro" id="IPR010982">
    <property type="entry name" value="Lambda_DNA-bd_dom_sf"/>
</dbReference>
<gene>
    <name evidence="2" type="ORF">KSZ_60410</name>
</gene>
<dbReference type="PROSITE" id="PS50943">
    <property type="entry name" value="HTH_CROC1"/>
    <property type="match status" value="1"/>
</dbReference>
<dbReference type="Proteomes" id="UP000635565">
    <property type="component" value="Unassembled WGS sequence"/>
</dbReference>
<reference evidence="2 3" key="1">
    <citation type="journal article" date="2021" name="Int. J. Syst. Evol. Microbiol.">
        <title>Reticulibacter mediterranei gen. nov., sp. nov., within the new family Reticulibacteraceae fam. nov., and Ktedonospora formicarum gen. nov., sp. nov., Ktedonobacter robiniae sp. nov., Dictyobacter formicarum sp. nov. and Dictyobacter arantiisoli sp. nov., belonging to the class Ktedonobacteria.</title>
        <authorList>
            <person name="Yabe S."/>
            <person name="Zheng Y."/>
            <person name="Wang C.M."/>
            <person name="Sakai Y."/>
            <person name="Abe K."/>
            <person name="Yokota A."/>
            <person name="Donadio S."/>
            <person name="Cavaletti L."/>
            <person name="Monciardini P."/>
        </authorList>
    </citation>
    <scope>NUCLEOTIDE SEQUENCE [LARGE SCALE GENOMIC DNA]</scope>
    <source>
        <strain evidence="2 3">SOSP1-9</strain>
    </source>
</reference>
<keyword evidence="3" id="KW-1185">Reference proteome</keyword>
<evidence type="ECO:0000313" key="3">
    <source>
        <dbReference type="Proteomes" id="UP000635565"/>
    </source>
</evidence>
<proteinExistence type="predicted"/>
<dbReference type="Pfam" id="PF01381">
    <property type="entry name" value="HTH_3"/>
    <property type="match status" value="1"/>
</dbReference>
<dbReference type="CDD" id="cd00093">
    <property type="entry name" value="HTH_XRE"/>
    <property type="match status" value="1"/>
</dbReference>
<dbReference type="InterPro" id="IPR001387">
    <property type="entry name" value="Cro/C1-type_HTH"/>
</dbReference>
<protein>
    <recommendedName>
        <fullName evidence="1">HTH cro/C1-type domain-containing protein</fullName>
    </recommendedName>
</protein>
<comment type="caution">
    <text evidence="2">The sequence shown here is derived from an EMBL/GenBank/DDBJ whole genome shotgun (WGS) entry which is preliminary data.</text>
</comment>
<evidence type="ECO:0000259" key="1">
    <source>
        <dbReference type="PROSITE" id="PS50943"/>
    </source>
</evidence>
<evidence type="ECO:0000313" key="2">
    <source>
        <dbReference type="EMBL" id="GHO88035.1"/>
    </source>
</evidence>
<dbReference type="Gene3D" id="1.10.260.40">
    <property type="entry name" value="lambda repressor-like DNA-binding domains"/>
    <property type="match status" value="1"/>
</dbReference>
<feature type="domain" description="HTH cro/C1-type" evidence="1">
    <location>
        <begin position="31"/>
        <end position="80"/>
    </location>
</feature>
<accession>A0ABQ3VQE9</accession>
<sequence length="92" mass="10091">MLLSHPFYASIERAVLNTKEGSRMTSFEETRTNAGLTITQLSKEADVSRATIEKIEKGLPVRAALAARVCNALSKHTDSPVTYQQLGIKTVK</sequence>